<keyword evidence="3" id="KW-1005">Bacterial flagellum biogenesis</keyword>
<protein>
    <recommendedName>
        <fullName evidence="7">Flagellar protein FliT</fullName>
    </recommendedName>
</protein>
<evidence type="ECO:0000256" key="3">
    <source>
        <dbReference type="ARBA" id="ARBA00022795"/>
    </source>
</evidence>
<evidence type="ECO:0000313" key="9">
    <source>
        <dbReference type="Proteomes" id="UP000011728"/>
    </source>
</evidence>
<dbReference type="InterPro" id="IPR008622">
    <property type="entry name" value="FliT"/>
</dbReference>
<dbReference type="STRING" id="36745.CLSAP_43430"/>
<comment type="function">
    <text evidence="5">May act as an export chaperone for the filament capping protein FliD.</text>
</comment>
<keyword evidence="8" id="KW-0966">Cell projection</keyword>
<comment type="similarity">
    <text evidence="6">Belongs to the bacillales FliT family.</text>
</comment>
<proteinExistence type="inferred from homology"/>
<dbReference type="PATRIC" id="fig|931276.5.peg.4608"/>
<evidence type="ECO:0000256" key="6">
    <source>
        <dbReference type="ARBA" id="ARBA00093785"/>
    </source>
</evidence>
<evidence type="ECO:0000256" key="1">
    <source>
        <dbReference type="ARBA" id="ARBA00004514"/>
    </source>
</evidence>
<evidence type="ECO:0000256" key="4">
    <source>
        <dbReference type="ARBA" id="ARBA00023186"/>
    </source>
</evidence>
<evidence type="ECO:0000256" key="5">
    <source>
        <dbReference type="ARBA" id="ARBA00093765"/>
    </source>
</evidence>
<sequence length="111" mass="13401">MNLYECLENYKKITLELIEKIKQDNDEFEELIEKRSEVLENIKNLNFSSEEFKKIVNDFDLLILDEELVRLMKVEQVKIKSKMDVIKRGRQAAKNYNRAFEFQNFFTARSK</sequence>
<keyword evidence="2" id="KW-0963">Cytoplasm</keyword>
<evidence type="ECO:0000256" key="2">
    <source>
        <dbReference type="ARBA" id="ARBA00022490"/>
    </source>
</evidence>
<keyword evidence="8" id="KW-0969">Cilium</keyword>
<evidence type="ECO:0000313" key="8">
    <source>
        <dbReference type="EMBL" id="AGF58325.1"/>
    </source>
</evidence>
<gene>
    <name evidence="8" type="primary">fliT</name>
    <name evidence="8" type="ORF">Cspa_c45720</name>
</gene>
<accession>M1LYI4</accession>
<dbReference type="AlphaFoldDB" id="M1LYI4"/>
<organism evidence="8 9">
    <name type="scientific">Clostridium saccharoperbutylacetonicum N1-4(HMT)</name>
    <dbReference type="NCBI Taxonomy" id="931276"/>
    <lineage>
        <taxon>Bacteria</taxon>
        <taxon>Bacillati</taxon>
        <taxon>Bacillota</taxon>
        <taxon>Clostridia</taxon>
        <taxon>Eubacteriales</taxon>
        <taxon>Clostridiaceae</taxon>
        <taxon>Clostridium</taxon>
    </lineage>
</organism>
<comment type="subcellular location">
    <subcellularLocation>
        <location evidence="1">Cytoplasm</location>
        <location evidence="1">Cytosol</location>
    </subcellularLocation>
</comment>
<dbReference type="RefSeq" id="WP_015394636.1">
    <property type="nucleotide sequence ID" value="NC_020291.1"/>
</dbReference>
<dbReference type="Proteomes" id="UP000011728">
    <property type="component" value="Chromosome"/>
</dbReference>
<dbReference type="HOGENOM" id="CLU_170918_2_0_9"/>
<evidence type="ECO:0000256" key="7">
    <source>
        <dbReference type="ARBA" id="ARBA00093797"/>
    </source>
</evidence>
<name>M1LYI4_9CLOT</name>
<dbReference type="Pfam" id="PF05400">
    <property type="entry name" value="FliT"/>
    <property type="match status" value="1"/>
</dbReference>
<keyword evidence="8" id="KW-0282">Flagellum</keyword>
<keyword evidence="9" id="KW-1185">Reference proteome</keyword>
<keyword evidence="4" id="KW-0143">Chaperone</keyword>
<dbReference type="EMBL" id="CP004121">
    <property type="protein sequence ID" value="AGF58325.1"/>
    <property type="molecule type" value="Genomic_DNA"/>
</dbReference>
<dbReference type="KEGG" id="csr:Cspa_c45720"/>
<reference evidence="8 9" key="1">
    <citation type="submission" date="2013-02" db="EMBL/GenBank/DDBJ databases">
        <title>Genome sequence of Clostridium saccharoperbutylacetonicum N1-4(HMT).</title>
        <authorList>
            <person name="Poehlein A."/>
            <person name="Daniel R."/>
        </authorList>
    </citation>
    <scope>NUCLEOTIDE SEQUENCE [LARGE SCALE GENOMIC DNA]</scope>
    <source>
        <strain evidence="9">N1-4(HMT)</strain>
    </source>
</reference>